<dbReference type="Proteomes" id="UP000078595">
    <property type="component" value="Chromosome 9"/>
</dbReference>
<dbReference type="OrthoDB" id="2152029at2759"/>
<dbReference type="PANTHER" id="PTHR48081">
    <property type="entry name" value="AB HYDROLASE SUPERFAMILY PROTEIN C4A8.06C"/>
    <property type="match status" value="1"/>
</dbReference>
<evidence type="ECO:0000259" key="3">
    <source>
        <dbReference type="Pfam" id="PF07859"/>
    </source>
</evidence>
<organism evidence="4">
    <name type="scientific">Kwoniella dejecticola CBS 10117</name>
    <dbReference type="NCBI Taxonomy" id="1296121"/>
    <lineage>
        <taxon>Eukaryota</taxon>
        <taxon>Fungi</taxon>
        <taxon>Dikarya</taxon>
        <taxon>Basidiomycota</taxon>
        <taxon>Agaricomycotina</taxon>
        <taxon>Tremellomycetes</taxon>
        <taxon>Tremellales</taxon>
        <taxon>Cryptococcaceae</taxon>
        <taxon>Kwoniella</taxon>
    </lineage>
</organism>
<name>A0A1A5ZYH3_9TREE</name>
<dbReference type="GeneID" id="28970111"/>
<dbReference type="RefSeq" id="XP_018260697.1">
    <property type="nucleotide sequence ID" value="XM_018409694.1"/>
</dbReference>
<dbReference type="Pfam" id="PF07859">
    <property type="entry name" value="Abhydrolase_3"/>
    <property type="match status" value="1"/>
</dbReference>
<protein>
    <recommendedName>
        <fullName evidence="3">Alpha/beta hydrolase fold-3 domain-containing protein</fullName>
    </recommendedName>
</protein>
<keyword evidence="6" id="KW-1185">Reference proteome</keyword>
<reference evidence="4" key="1">
    <citation type="submission" date="2013-07" db="EMBL/GenBank/DDBJ databases">
        <title>The Genome Sequence of Cryptococcus dejecticola CBS10117.</title>
        <authorList>
            <consortium name="The Broad Institute Genome Sequencing Platform"/>
            <person name="Cuomo C."/>
            <person name="Litvintseva A."/>
            <person name="Chen Y."/>
            <person name="Heitman J."/>
            <person name="Sun S."/>
            <person name="Springer D."/>
            <person name="Dromer F."/>
            <person name="Young S.K."/>
            <person name="Zeng Q."/>
            <person name="Gargeya S."/>
            <person name="Fitzgerald M."/>
            <person name="Abouelleil A."/>
            <person name="Alvarado L."/>
            <person name="Berlin A.M."/>
            <person name="Chapman S.B."/>
            <person name="Dewar J."/>
            <person name="Goldberg J."/>
            <person name="Griggs A."/>
            <person name="Gujja S."/>
            <person name="Hansen M."/>
            <person name="Howarth C."/>
            <person name="Imamovic A."/>
            <person name="Larimer J."/>
            <person name="McCowan C."/>
            <person name="Murphy C."/>
            <person name="Pearson M."/>
            <person name="Priest M."/>
            <person name="Roberts A."/>
            <person name="Saif S."/>
            <person name="Shea T."/>
            <person name="Sykes S."/>
            <person name="Wortman J."/>
            <person name="Nusbaum C."/>
            <person name="Birren B."/>
        </authorList>
    </citation>
    <scope>NUCLEOTIDE SEQUENCE [LARGE SCALE GENOMIC DNA]</scope>
    <source>
        <strain evidence="4">CBS 10117</strain>
    </source>
</reference>
<dbReference type="VEuPathDB" id="FungiDB:I303_06412"/>
<keyword evidence="2" id="KW-1133">Transmembrane helix</keyword>
<evidence type="ECO:0000313" key="4">
    <source>
        <dbReference type="EMBL" id="OBR82855.1"/>
    </source>
</evidence>
<dbReference type="PANTHER" id="PTHR48081:SF31">
    <property type="entry name" value="STERYL ACETYL HYDROLASE MUG81-RELATED"/>
    <property type="match status" value="1"/>
</dbReference>
<evidence type="ECO:0000256" key="1">
    <source>
        <dbReference type="ARBA" id="ARBA00022801"/>
    </source>
</evidence>
<keyword evidence="2" id="KW-0472">Membrane</keyword>
<evidence type="ECO:0000313" key="5">
    <source>
        <dbReference type="EMBL" id="WWC64401.1"/>
    </source>
</evidence>
<dbReference type="EMBL" id="KI894034">
    <property type="protein sequence ID" value="OBR82855.1"/>
    <property type="molecule type" value="Genomic_DNA"/>
</dbReference>
<dbReference type="EMBL" id="CP144538">
    <property type="protein sequence ID" value="WWC64401.1"/>
    <property type="molecule type" value="Genomic_DNA"/>
</dbReference>
<sequence>MSRYIRSLPTADSSAPNAPSLGNYKLIIACTNLVYFALSPFAVLCLTLLYVLEPRPFPSWTLSRQISTGLAKLSQCISGWWIPPPPEDWDDWGISPPGQSFLDAQVRRLVSLKVITLQPVDKKYIIGIADVQGVQSVQRAGFWISPRASLRRNDEPAKKGEKVIMHIHGGGYIRGHPMWTTFPMDIANATGLRCLSVNYRKTLSASTAFPAPLLDVLAGYLYLTQTLGFSPRDVIILGESAGAHLALFLSQYLRDLGLPQAGYLFLSSPWADFTLTYANSQTQIRKAYCHLTPFRLRRAVKSAMRYYTPSFLDAGYASPAKMISGGWDYLVKEQVRVYVHYGGKELFCVEIEALGKGLKGDGVDVRMRLDPNGVHTSAMSGEAGEVFKKDVLEILS</sequence>
<dbReference type="KEGG" id="kdj:28970111"/>
<dbReference type="Gene3D" id="3.40.50.1820">
    <property type="entry name" value="alpha/beta hydrolase"/>
    <property type="match status" value="1"/>
</dbReference>
<evidence type="ECO:0000313" key="6">
    <source>
        <dbReference type="Proteomes" id="UP000078595"/>
    </source>
</evidence>
<feature type="domain" description="Alpha/beta hydrolase fold-3" evidence="3">
    <location>
        <begin position="164"/>
        <end position="376"/>
    </location>
</feature>
<feature type="transmembrane region" description="Helical" evidence="2">
    <location>
        <begin position="26"/>
        <end position="52"/>
    </location>
</feature>
<dbReference type="STRING" id="1296121.A0A1A5ZYH3"/>
<dbReference type="InterPro" id="IPR013094">
    <property type="entry name" value="AB_hydrolase_3"/>
</dbReference>
<dbReference type="GO" id="GO:0016787">
    <property type="term" value="F:hydrolase activity"/>
    <property type="evidence" value="ECO:0007669"/>
    <property type="project" value="UniProtKB-KW"/>
</dbReference>
<reference evidence="5" key="3">
    <citation type="submission" date="2024-02" db="EMBL/GenBank/DDBJ databases">
        <title>Comparative genomics of Cryptococcus and Kwoniella reveals pathogenesis evolution and contrasting modes of karyotype evolution via chromosome fusion or intercentromeric recombination.</title>
        <authorList>
            <person name="Coelho M.A."/>
            <person name="David-Palma M."/>
            <person name="Shea T."/>
            <person name="Bowers K."/>
            <person name="McGinley-Smith S."/>
            <person name="Mohammad A.W."/>
            <person name="Gnirke A."/>
            <person name="Yurkov A.M."/>
            <person name="Nowrousian M."/>
            <person name="Sun S."/>
            <person name="Cuomo C.A."/>
            <person name="Heitman J."/>
        </authorList>
    </citation>
    <scope>NUCLEOTIDE SEQUENCE</scope>
    <source>
        <strain evidence="5">CBS 10117</strain>
    </source>
</reference>
<evidence type="ECO:0000256" key="2">
    <source>
        <dbReference type="SAM" id="Phobius"/>
    </source>
</evidence>
<dbReference type="InterPro" id="IPR029058">
    <property type="entry name" value="AB_hydrolase_fold"/>
</dbReference>
<accession>A0A1A5ZYH3</accession>
<dbReference type="AlphaFoldDB" id="A0A1A5ZYH3"/>
<dbReference type="InterPro" id="IPR050300">
    <property type="entry name" value="GDXG_lipolytic_enzyme"/>
</dbReference>
<keyword evidence="1" id="KW-0378">Hydrolase</keyword>
<gene>
    <name evidence="4" type="ORF">I303_06412</name>
    <name evidence="5" type="ORF">I303_107011</name>
</gene>
<proteinExistence type="predicted"/>
<dbReference type="SUPFAM" id="SSF53474">
    <property type="entry name" value="alpha/beta-Hydrolases"/>
    <property type="match status" value="1"/>
</dbReference>
<keyword evidence="2" id="KW-0812">Transmembrane</keyword>
<reference evidence="5" key="2">
    <citation type="submission" date="2013-07" db="EMBL/GenBank/DDBJ databases">
        <authorList>
            <consortium name="The Broad Institute Genome Sequencing Platform"/>
            <person name="Cuomo C."/>
            <person name="Litvintseva A."/>
            <person name="Chen Y."/>
            <person name="Heitman J."/>
            <person name="Sun S."/>
            <person name="Springer D."/>
            <person name="Dromer F."/>
            <person name="Young S.K."/>
            <person name="Zeng Q."/>
            <person name="Gargeya S."/>
            <person name="Fitzgerald M."/>
            <person name="Abouelleil A."/>
            <person name="Alvarado L."/>
            <person name="Berlin A.M."/>
            <person name="Chapman S.B."/>
            <person name="Dewar J."/>
            <person name="Goldberg J."/>
            <person name="Griggs A."/>
            <person name="Gujja S."/>
            <person name="Hansen M."/>
            <person name="Howarth C."/>
            <person name="Imamovic A."/>
            <person name="Larimer J."/>
            <person name="McCowan C."/>
            <person name="Murphy C."/>
            <person name="Pearson M."/>
            <person name="Priest M."/>
            <person name="Roberts A."/>
            <person name="Saif S."/>
            <person name="Shea T."/>
            <person name="Sykes S."/>
            <person name="Wortman J."/>
            <person name="Nusbaum C."/>
            <person name="Birren B."/>
        </authorList>
    </citation>
    <scope>NUCLEOTIDE SEQUENCE</scope>
    <source>
        <strain evidence="5">CBS 10117</strain>
    </source>
</reference>